<organism evidence="2 3">
    <name type="scientific">Phaeosphaeria nodorum (strain SN15 / ATCC MYA-4574 / FGSC 10173)</name>
    <name type="common">Glume blotch fungus</name>
    <name type="synonym">Parastagonospora nodorum</name>
    <dbReference type="NCBI Taxonomy" id="321614"/>
    <lineage>
        <taxon>Eukaryota</taxon>
        <taxon>Fungi</taxon>
        <taxon>Dikarya</taxon>
        <taxon>Ascomycota</taxon>
        <taxon>Pezizomycotina</taxon>
        <taxon>Dothideomycetes</taxon>
        <taxon>Pleosporomycetidae</taxon>
        <taxon>Pleosporales</taxon>
        <taxon>Pleosporineae</taxon>
        <taxon>Phaeosphaeriaceae</taxon>
        <taxon>Parastagonospora</taxon>
    </lineage>
</organism>
<dbReference type="InterPro" id="IPR010730">
    <property type="entry name" value="HET"/>
</dbReference>
<dbReference type="AlphaFoldDB" id="A0A7U2IAY2"/>
<protein>
    <recommendedName>
        <fullName evidence="1">Heterokaryon incompatibility domain-containing protein</fullName>
    </recommendedName>
</protein>
<name>A0A7U2IAY2_PHANO</name>
<feature type="domain" description="Heterokaryon incompatibility" evidence="1">
    <location>
        <begin position="237"/>
        <end position="395"/>
    </location>
</feature>
<dbReference type="VEuPathDB" id="FungiDB:JI435_118710"/>
<evidence type="ECO:0000313" key="2">
    <source>
        <dbReference type="EMBL" id="QRD06502.1"/>
    </source>
</evidence>
<dbReference type="Proteomes" id="UP000663193">
    <property type="component" value="Chromosome 20"/>
</dbReference>
<dbReference type="OrthoDB" id="5125733at2759"/>
<keyword evidence="3" id="KW-1185">Reference proteome</keyword>
<proteinExistence type="predicted"/>
<dbReference type="Pfam" id="PF06985">
    <property type="entry name" value="HET"/>
    <property type="match status" value="1"/>
</dbReference>
<dbReference type="PANTHER" id="PTHR33112:SF13">
    <property type="entry name" value="HETEROKARYON INCOMPATIBILITY DOMAIN-CONTAINING PROTEIN"/>
    <property type="match status" value="1"/>
</dbReference>
<dbReference type="PANTHER" id="PTHR33112">
    <property type="entry name" value="DOMAIN PROTEIN, PUTATIVE-RELATED"/>
    <property type="match status" value="1"/>
</dbReference>
<accession>A0A7U2IAY2</accession>
<dbReference type="EMBL" id="CP069042">
    <property type="protein sequence ID" value="QRD06502.1"/>
    <property type="molecule type" value="Genomic_DNA"/>
</dbReference>
<gene>
    <name evidence="2" type="ORF">JI435_118710</name>
</gene>
<sequence length="736" mass="84463">MEQPCQYSPAHSCKHCQRIVLRRENFSEDSFKIKLPHTVSELREGIKNGCALLLQLFVSGWDASTYKNRLEYAVSWRRDAYSVDIQKKLLQRWRRKFRQCWSLFEQGLWNVKFHFEAHHNFYSFYVELPRTLLPPPSFEHHCRHGLYYTWISSLKASPDISADEVPESIKRAQDPYVGSENSLRQAGEWLTTCHGAHPLCSEMPTDFVPTRLLKLGTNDDQHKVQLIHTSPGDCVAWVALSYVWGGDQSFKTTVSSMTEMHRQIPVITLPQTLQDAVTVCRGIGIQYLWVDCLCIVQDDADDLSRELAFMPKIYQRAWVTISASTADDVSKGFLQDRGYKVIVGQTPLEKSPVFSLPYVFVDGIRTSNIILGEAREPTDETETTPIHQRAWTYQERRLSPRVLEFTKTAITFICRTGEFRRGSGSHPWVTRGAETWDEQERILPCIQSQDLPSWHAIVKDYVIRELTFPSDKLRAIAALADLYRIKNKQTYVAGLWKETIVLDLCWYSRYPVDKFARVSTPRPREYRAPSWSWAAIDVEATRQLRFLENTMPRGISPSNNFNTIWNCHLEQDAVLVDLVLEQIPPNTTYGQIRSASLTLEGLALNTKWSFNEGYHSLQNLGSDSVFVPDSILTPGSILRRSVFPTTSMFTTRDAMEDMTPTTADEWPVVAFILVRGTGGIEIREKIVFGLLLLEEASGQHRRVGTFQMALGPDRYETYDCPLDTSKMFQRRSITII</sequence>
<evidence type="ECO:0000259" key="1">
    <source>
        <dbReference type="Pfam" id="PF06985"/>
    </source>
</evidence>
<evidence type="ECO:0000313" key="3">
    <source>
        <dbReference type="Proteomes" id="UP000663193"/>
    </source>
</evidence>
<reference evidence="3" key="1">
    <citation type="journal article" date="2021" name="BMC Genomics">
        <title>Chromosome-level genome assembly and manually-curated proteome of model necrotroph Parastagonospora nodorum Sn15 reveals a genome-wide trove of candidate effector homologs, and redundancy of virulence-related functions within an accessory chromosome.</title>
        <authorList>
            <person name="Bertazzoni S."/>
            <person name="Jones D.A.B."/>
            <person name="Phan H.T."/>
            <person name="Tan K.-C."/>
            <person name="Hane J.K."/>
        </authorList>
    </citation>
    <scope>NUCLEOTIDE SEQUENCE [LARGE SCALE GENOMIC DNA]</scope>
    <source>
        <strain evidence="3">SN15 / ATCC MYA-4574 / FGSC 10173)</strain>
    </source>
</reference>